<evidence type="ECO:0000256" key="7">
    <source>
        <dbReference type="ARBA" id="ARBA00023212"/>
    </source>
</evidence>
<dbReference type="SMART" id="SM00365">
    <property type="entry name" value="LRR_SD22"/>
    <property type="match status" value="5"/>
</dbReference>
<keyword evidence="7" id="KW-0206">Cytoskeleton</keyword>
<dbReference type="PROSITE" id="PS51450">
    <property type="entry name" value="LRR"/>
    <property type="match status" value="3"/>
</dbReference>
<evidence type="ECO:0000313" key="11">
    <source>
        <dbReference type="Proteomes" id="UP000683925"/>
    </source>
</evidence>
<evidence type="ECO:0000256" key="3">
    <source>
        <dbReference type="ARBA" id="ARBA00022614"/>
    </source>
</evidence>
<dbReference type="EMBL" id="CAJJDP010000123">
    <property type="protein sequence ID" value="CAD8200880.1"/>
    <property type="molecule type" value="Genomic_DNA"/>
</dbReference>
<evidence type="ECO:0000313" key="10">
    <source>
        <dbReference type="EMBL" id="CAD8200880.1"/>
    </source>
</evidence>
<comment type="subcellular location">
    <subcellularLocation>
        <location evidence="1">Cytoplasm</location>
        <location evidence="1">Cytoskeleton</location>
        <location evidence="1">Cilium axoneme</location>
    </subcellularLocation>
</comment>
<feature type="coiled-coil region" evidence="9">
    <location>
        <begin position="351"/>
        <end position="385"/>
    </location>
</feature>
<dbReference type="AlphaFoldDB" id="A0A8S1XHN3"/>
<organism evidence="10 11">
    <name type="scientific">Paramecium octaurelia</name>
    <dbReference type="NCBI Taxonomy" id="43137"/>
    <lineage>
        <taxon>Eukaryota</taxon>
        <taxon>Sar</taxon>
        <taxon>Alveolata</taxon>
        <taxon>Ciliophora</taxon>
        <taxon>Intramacronucleata</taxon>
        <taxon>Oligohymenophorea</taxon>
        <taxon>Peniculida</taxon>
        <taxon>Parameciidae</taxon>
        <taxon>Paramecium</taxon>
    </lineage>
</organism>
<name>A0A8S1XHN3_PAROT</name>
<dbReference type="InterPro" id="IPR001611">
    <property type="entry name" value="Leu-rich_rpt"/>
</dbReference>
<evidence type="ECO:0000256" key="6">
    <source>
        <dbReference type="ARBA" id="ARBA00023069"/>
    </source>
</evidence>
<proteinExistence type="predicted"/>
<keyword evidence="3" id="KW-0433">Leucine-rich repeat</keyword>
<sequence>MLNFQSAHLPKIDKRNNKASIEPTVIDEILIIKSVKDYNAENKITMGDQIMLNSLRVMSLSFKNIWKIENLQGLERLEKLQLDNNIIQKIENLDHLVNLHWLDLSFNLIKEIEGLDKLVNLKDLSMFNNSLTSVGGLDNCKSLNVLSIGNNKIPSFEIVTQYFSKGKGMKFKNLQVLNVAGNPFTKEPDYKNHIINSLPNLRYLDYSFIDEAQRNQIRESDEKFRTDAITQEDFLKQMQNQEQEEKNNNDELFKRKSARMDLVEKLSDELIQDEELEKVKTMKGVEEEINKFQEKIKETVENLQKNVIQKNTAKLQSIEKFEQAVRAREIKSENETILTIKRFEHQKKLAFRAKERNEDGWKLKLEDLEKDTQKLKDNLLSTELQLMVDIEAALGDFDGKLGFITKDMSDYVSGDHGFKKIGDFIREFGTKLTDIAKLEYDRYQVFVQQGSDLSEWDEDLQTLFENKETLLGTVSNIKDNLQSKANTKDTNITTSIERDIKLLVTSYKEKQYERNRKNVLQINKQIEDYTDQIKNQQTPSDDESEVLVILLIFKINFNIQMRNGIDCDWQNSQREFGIKKTSHNNNQFQCVYLYLEEISIKQFQFYLNGLIT</sequence>
<evidence type="ECO:0000256" key="1">
    <source>
        <dbReference type="ARBA" id="ARBA00004430"/>
    </source>
</evidence>
<keyword evidence="5 9" id="KW-0175">Coiled coil</keyword>
<evidence type="ECO:0000256" key="2">
    <source>
        <dbReference type="ARBA" id="ARBA00022490"/>
    </source>
</evidence>
<dbReference type="OrthoDB" id="27917at2759"/>
<evidence type="ECO:0000256" key="9">
    <source>
        <dbReference type="SAM" id="Coils"/>
    </source>
</evidence>
<dbReference type="PANTHER" id="PTHR45973">
    <property type="entry name" value="PROTEIN PHOSPHATASE 1 REGULATORY SUBUNIT SDS22-RELATED"/>
    <property type="match status" value="1"/>
</dbReference>
<comment type="caution">
    <text evidence="10">The sequence shown here is derived from an EMBL/GenBank/DDBJ whole genome shotgun (WGS) entry which is preliminary data.</text>
</comment>
<dbReference type="PANTHER" id="PTHR45973:SF12">
    <property type="entry name" value="DYNEIN REGULATORY COMPLEX SUBUNIT 3"/>
    <property type="match status" value="1"/>
</dbReference>
<evidence type="ECO:0000256" key="4">
    <source>
        <dbReference type="ARBA" id="ARBA00022737"/>
    </source>
</evidence>
<keyword evidence="8" id="KW-0966">Cell projection</keyword>
<dbReference type="GO" id="GO:0005930">
    <property type="term" value="C:axoneme"/>
    <property type="evidence" value="ECO:0007669"/>
    <property type="project" value="UniProtKB-SubCell"/>
</dbReference>
<reference evidence="10" key="1">
    <citation type="submission" date="2021-01" db="EMBL/GenBank/DDBJ databases">
        <authorList>
            <consortium name="Genoscope - CEA"/>
            <person name="William W."/>
        </authorList>
    </citation>
    <scope>NUCLEOTIDE SEQUENCE</scope>
</reference>
<evidence type="ECO:0000256" key="5">
    <source>
        <dbReference type="ARBA" id="ARBA00023054"/>
    </source>
</evidence>
<keyword evidence="2" id="KW-0963">Cytoplasm</keyword>
<keyword evidence="11" id="KW-1185">Reference proteome</keyword>
<gene>
    <name evidence="10" type="ORF">POCTA_138.1.T1230032</name>
</gene>
<dbReference type="Pfam" id="PF14580">
    <property type="entry name" value="LRR_9"/>
    <property type="match status" value="1"/>
</dbReference>
<accession>A0A8S1XHN3</accession>
<protein>
    <submittedName>
        <fullName evidence="10">Uncharacterized protein</fullName>
    </submittedName>
</protein>
<keyword evidence="4" id="KW-0677">Repeat</keyword>
<dbReference type="Proteomes" id="UP000683925">
    <property type="component" value="Unassembled WGS sequence"/>
</dbReference>
<dbReference type="InterPro" id="IPR050576">
    <property type="entry name" value="Cilia_flagella_integrity"/>
</dbReference>
<keyword evidence="6" id="KW-0969">Cilium</keyword>
<dbReference type="OMA" id="IRIDCAA"/>
<evidence type="ECO:0000256" key="8">
    <source>
        <dbReference type="ARBA" id="ARBA00023273"/>
    </source>
</evidence>